<dbReference type="EMBL" id="LUKN01000573">
    <property type="protein sequence ID" value="OAR02657.1"/>
    <property type="molecule type" value="Genomic_DNA"/>
</dbReference>
<name>A0A179IJ19_CORDF</name>
<protein>
    <submittedName>
        <fullName evidence="1">Uncharacterized protein</fullName>
    </submittedName>
</protein>
<evidence type="ECO:0000313" key="1">
    <source>
        <dbReference type="EMBL" id="OAR02657.1"/>
    </source>
</evidence>
<dbReference type="AlphaFoldDB" id="A0A179IJ19"/>
<reference evidence="1 2" key="1">
    <citation type="submission" date="2016-03" db="EMBL/GenBank/DDBJ databases">
        <title>Fine-scale spatial genetic structure of a fungal parasite of coffee scale insects.</title>
        <authorList>
            <person name="Jackson D."/>
            <person name="Zemenick K.A."/>
            <person name="Malloure B."/>
            <person name="Quandt C.A."/>
            <person name="James T.Y."/>
        </authorList>
    </citation>
    <scope>NUCLEOTIDE SEQUENCE [LARGE SCALE GENOMIC DNA]</scope>
    <source>
        <strain evidence="1 2">UM487</strain>
    </source>
</reference>
<proteinExistence type="predicted"/>
<accession>A0A179IJ19</accession>
<comment type="caution">
    <text evidence="1">The sequence shown here is derived from an EMBL/GenBank/DDBJ whole genome shotgun (WGS) entry which is preliminary data.</text>
</comment>
<organism evidence="1 2">
    <name type="scientific">Cordyceps confragosa</name>
    <name type="common">Lecanicillium lecanii</name>
    <dbReference type="NCBI Taxonomy" id="2714763"/>
    <lineage>
        <taxon>Eukaryota</taxon>
        <taxon>Fungi</taxon>
        <taxon>Dikarya</taxon>
        <taxon>Ascomycota</taxon>
        <taxon>Pezizomycotina</taxon>
        <taxon>Sordariomycetes</taxon>
        <taxon>Hypocreomycetidae</taxon>
        <taxon>Hypocreales</taxon>
        <taxon>Cordycipitaceae</taxon>
        <taxon>Akanthomyces</taxon>
    </lineage>
</organism>
<gene>
    <name evidence="1" type="ORF">LLEC1_01828</name>
</gene>
<evidence type="ECO:0000313" key="2">
    <source>
        <dbReference type="Proteomes" id="UP000243081"/>
    </source>
</evidence>
<dbReference type="Proteomes" id="UP000243081">
    <property type="component" value="Unassembled WGS sequence"/>
</dbReference>
<sequence>MPAPRSLAGAHGQALDQPDGNLLANAMRESGITENRSRLVVVEEKVRRFFWGLAHEPNWSDALPLVVGNLNGLGVATVWSDWREVEKTCGCTSFLQIRHINEMSVWGRSYNAHFHRKSAS</sequence>
<keyword evidence="2" id="KW-1185">Reference proteome</keyword>